<dbReference type="SMART" id="SM00867">
    <property type="entry name" value="YceI"/>
    <property type="match status" value="1"/>
</dbReference>
<gene>
    <name evidence="3" type="ORF">DDZ18_07990</name>
</gene>
<dbReference type="SUPFAM" id="SSF101874">
    <property type="entry name" value="YceI-like"/>
    <property type="match status" value="1"/>
</dbReference>
<name>A0A2U2BUD0_9PROT</name>
<sequence length="182" mass="19085">MLRLLATACLAAVLAAPMALAQDWLVDPEASSVTFEATAFNSPVTGEFADFGAEIRLDPDDLSDARIDAVVRTGSARMSNDNYQAAVTGAGGLNPGDHPAARFLSTDVTRSGDGYEARGDLTINGRTREVALPFTLDITGSRAVAEGAFAIDRGDFGVGGPDWSDVDQQVTIRLHIEAEAAD</sequence>
<dbReference type="AlphaFoldDB" id="A0A2U2BUD0"/>
<keyword evidence="4" id="KW-1185">Reference proteome</keyword>
<dbReference type="InterPro" id="IPR036761">
    <property type="entry name" value="TTHA0802/YceI-like_sf"/>
</dbReference>
<dbReference type="EMBL" id="QEXV01000003">
    <property type="protein sequence ID" value="PWE17597.1"/>
    <property type="molecule type" value="Genomic_DNA"/>
</dbReference>
<dbReference type="PANTHER" id="PTHR34406">
    <property type="entry name" value="PROTEIN YCEI"/>
    <property type="match status" value="1"/>
</dbReference>
<dbReference type="Pfam" id="PF04264">
    <property type="entry name" value="YceI"/>
    <property type="match status" value="1"/>
</dbReference>
<feature type="signal peptide" evidence="1">
    <location>
        <begin position="1"/>
        <end position="21"/>
    </location>
</feature>
<protein>
    <submittedName>
        <fullName evidence="3">Polyisoprenoid-binding protein</fullName>
    </submittedName>
</protein>
<organism evidence="3 4">
    <name type="scientific">Marinicauda salina</name>
    <dbReference type="NCBI Taxonomy" id="2135793"/>
    <lineage>
        <taxon>Bacteria</taxon>
        <taxon>Pseudomonadati</taxon>
        <taxon>Pseudomonadota</taxon>
        <taxon>Alphaproteobacteria</taxon>
        <taxon>Maricaulales</taxon>
        <taxon>Maricaulaceae</taxon>
        <taxon>Marinicauda</taxon>
    </lineage>
</organism>
<dbReference type="Gene3D" id="2.40.128.110">
    <property type="entry name" value="Lipid/polyisoprenoid-binding, YceI-like"/>
    <property type="match status" value="1"/>
</dbReference>
<comment type="caution">
    <text evidence="3">The sequence shown here is derived from an EMBL/GenBank/DDBJ whole genome shotgun (WGS) entry which is preliminary data.</text>
</comment>
<evidence type="ECO:0000313" key="3">
    <source>
        <dbReference type="EMBL" id="PWE17597.1"/>
    </source>
</evidence>
<feature type="domain" description="Lipid/polyisoprenoid-binding YceI-like" evidence="2">
    <location>
        <begin position="23"/>
        <end position="179"/>
    </location>
</feature>
<evidence type="ECO:0000256" key="1">
    <source>
        <dbReference type="SAM" id="SignalP"/>
    </source>
</evidence>
<evidence type="ECO:0000259" key="2">
    <source>
        <dbReference type="SMART" id="SM00867"/>
    </source>
</evidence>
<dbReference type="RefSeq" id="WP_109252828.1">
    <property type="nucleotide sequence ID" value="NZ_QEXV01000003.1"/>
</dbReference>
<dbReference type="PANTHER" id="PTHR34406:SF1">
    <property type="entry name" value="PROTEIN YCEI"/>
    <property type="match status" value="1"/>
</dbReference>
<dbReference type="OrthoDB" id="1247465at2"/>
<proteinExistence type="predicted"/>
<reference evidence="4" key="1">
    <citation type="submission" date="2018-05" db="EMBL/GenBank/DDBJ databases">
        <authorList>
            <person name="Liu B.-T."/>
        </authorList>
    </citation>
    <scope>NUCLEOTIDE SEQUENCE [LARGE SCALE GENOMIC DNA]</scope>
    <source>
        <strain evidence="4">WD6-1</strain>
    </source>
</reference>
<evidence type="ECO:0000313" key="4">
    <source>
        <dbReference type="Proteomes" id="UP000245168"/>
    </source>
</evidence>
<accession>A0A2U2BUD0</accession>
<dbReference type="InterPro" id="IPR007372">
    <property type="entry name" value="Lipid/polyisoprenoid-bd_YceI"/>
</dbReference>
<keyword evidence="1" id="KW-0732">Signal</keyword>
<feature type="chain" id="PRO_5015396603" evidence="1">
    <location>
        <begin position="22"/>
        <end position="182"/>
    </location>
</feature>
<dbReference type="Proteomes" id="UP000245168">
    <property type="component" value="Unassembled WGS sequence"/>
</dbReference>